<keyword evidence="2" id="KW-1185">Reference proteome</keyword>
<sequence length="141" mass="15095">MQKNRTTIGKKWLAALFFTSTIIAYSSCSKRGKWSNTAVHEHTMKFIVTATISASFKDVINVSFDGAPVSDSCGTLRSVNGATQANQSGFVCNADAFPPAKTTTLSMQSVMPISKAGMGISFQNALNIPGCMLSYQAIVDR</sequence>
<dbReference type="Proteomes" id="UP000031246">
    <property type="component" value="Unassembled WGS sequence"/>
</dbReference>
<comment type="caution">
    <text evidence="1">The sequence shown here is derived from an EMBL/GenBank/DDBJ whole genome shotgun (WGS) entry which is preliminary data.</text>
</comment>
<proteinExistence type="predicted"/>
<gene>
    <name evidence="1" type="ORF">OC25_08815</name>
</gene>
<dbReference type="RefSeq" id="WP_039474502.1">
    <property type="nucleotide sequence ID" value="NZ_JSYN01000008.1"/>
</dbReference>
<evidence type="ECO:0000313" key="1">
    <source>
        <dbReference type="EMBL" id="KIA94754.1"/>
    </source>
</evidence>
<name>A0A0C1G3N7_9SPHI</name>
<reference evidence="1 2" key="1">
    <citation type="submission" date="2014-10" db="EMBL/GenBank/DDBJ databases">
        <title>Pedobacter Kyungheensis.</title>
        <authorList>
            <person name="Anderson B.M."/>
            <person name="Newman J.D."/>
        </authorList>
    </citation>
    <scope>NUCLEOTIDE SEQUENCE [LARGE SCALE GENOMIC DNA]</scope>
    <source>
        <strain evidence="1 2">KACC 16221</strain>
    </source>
</reference>
<protein>
    <submittedName>
        <fullName evidence="1">Uncharacterized protein</fullName>
    </submittedName>
</protein>
<evidence type="ECO:0000313" key="2">
    <source>
        <dbReference type="Proteomes" id="UP000031246"/>
    </source>
</evidence>
<dbReference type="AlphaFoldDB" id="A0A0C1G3N7"/>
<dbReference type="EMBL" id="JSYN01000008">
    <property type="protein sequence ID" value="KIA94754.1"/>
    <property type="molecule type" value="Genomic_DNA"/>
</dbReference>
<accession>A0A0C1G3N7</accession>
<dbReference type="OrthoDB" id="9803752at2"/>
<organism evidence="1 2">
    <name type="scientific">Pedobacter kyungheensis</name>
    <dbReference type="NCBI Taxonomy" id="1069985"/>
    <lineage>
        <taxon>Bacteria</taxon>
        <taxon>Pseudomonadati</taxon>
        <taxon>Bacteroidota</taxon>
        <taxon>Sphingobacteriia</taxon>
        <taxon>Sphingobacteriales</taxon>
        <taxon>Sphingobacteriaceae</taxon>
        <taxon>Pedobacter</taxon>
    </lineage>
</organism>